<keyword evidence="2" id="KW-0547">Nucleotide-binding</keyword>
<evidence type="ECO:0000256" key="1">
    <source>
        <dbReference type="ARBA" id="ARBA00007913"/>
    </source>
</evidence>
<dbReference type="Pfam" id="PF18974">
    <property type="entry name" value="DUF5710"/>
    <property type="match status" value="1"/>
</dbReference>
<dbReference type="Pfam" id="PF13087">
    <property type="entry name" value="AAA_12"/>
    <property type="match status" value="1"/>
</dbReference>
<keyword evidence="3" id="KW-0378">Hydrolase</keyword>
<evidence type="ECO:0000256" key="4">
    <source>
        <dbReference type="ARBA" id="ARBA00022806"/>
    </source>
</evidence>
<reference evidence="9 10" key="1">
    <citation type="submission" date="2016-11" db="EMBL/GenBank/DDBJ databases">
        <authorList>
            <person name="Jaros S."/>
            <person name="Januszkiewicz K."/>
            <person name="Wedrychowicz H."/>
        </authorList>
    </citation>
    <scope>NUCLEOTIDE SEQUENCE [LARGE SCALE GENOMIC DNA]</scope>
    <source>
        <strain evidence="9 10">CGMCC 4.2025</strain>
    </source>
</reference>
<keyword evidence="6" id="KW-0175">Coiled coil</keyword>
<dbReference type="InterPro" id="IPR027417">
    <property type="entry name" value="P-loop_NTPase"/>
</dbReference>
<dbReference type="InterPro" id="IPR041677">
    <property type="entry name" value="DNA2/NAM7_AAA_11"/>
</dbReference>
<keyword evidence="5" id="KW-0067">ATP-binding</keyword>
<dbReference type="InterPro" id="IPR050534">
    <property type="entry name" value="Coronavir_polyprotein_1ab"/>
</dbReference>
<name>A0A1M6Z1I1_9ACTN</name>
<dbReference type="InterPro" id="IPR041679">
    <property type="entry name" value="DNA2/NAM7-like_C"/>
</dbReference>
<comment type="similarity">
    <text evidence="1">Belongs to the DNA2/NAM7 helicase family.</text>
</comment>
<proteinExistence type="inferred from homology"/>
<feature type="region of interest" description="Disordered" evidence="7">
    <location>
        <begin position="939"/>
        <end position="962"/>
    </location>
</feature>
<feature type="coiled-coil region" evidence="6">
    <location>
        <begin position="417"/>
        <end position="444"/>
    </location>
</feature>
<protein>
    <submittedName>
        <fullName evidence="9">PLD-like domain-containing protein</fullName>
    </submittedName>
</protein>
<dbReference type="GO" id="GO:0005524">
    <property type="term" value="F:ATP binding"/>
    <property type="evidence" value="ECO:0007669"/>
    <property type="project" value="UniProtKB-KW"/>
</dbReference>
<evidence type="ECO:0000256" key="3">
    <source>
        <dbReference type="ARBA" id="ARBA00022801"/>
    </source>
</evidence>
<evidence type="ECO:0000256" key="2">
    <source>
        <dbReference type="ARBA" id="ARBA00022741"/>
    </source>
</evidence>
<dbReference type="CDD" id="cd09126">
    <property type="entry name" value="PLDc_C_DEXD_like"/>
    <property type="match status" value="1"/>
</dbReference>
<dbReference type="GO" id="GO:0043139">
    <property type="term" value="F:5'-3' DNA helicase activity"/>
    <property type="evidence" value="ECO:0007669"/>
    <property type="project" value="TreeGrafter"/>
</dbReference>
<dbReference type="InterPro" id="IPR043764">
    <property type="entry name" value="DUF5710"/>
</dbReference>
<dbReference type="Proteomes" id="UP000184111">
    <property type="component" value="Unassembled WGS sequence"/>
</dbReference>
<evidence type="ECO:0000313" key="10">
    <source>
        <dbReference type="Proteomes" id="UP000184111"/>
    </source>
</evidence>
<dbReference type="STRING" id="310782.SAMN05216499_103194"/>
<evidence type="ECO:0000256" key="6">
    <source>
        <dbReference type="SAM" id="Coils"/>
    </source>
</evidence>
<organism evidence="9 10">
    <name type="scientific">Actinacidiphila paucisporea</name>
    <dbReference type="NCBI Taxonomy" id="310782"/>
    <lineage>
        <taxon>Bacteria</taxon>
        <taxon>Bacillati</taxon>
        <taxon>Actinomycetota</taxon>
        <taxon>Actinomycetes</taxon>
        <taxon>Kitasatosporales</taxon>
        <taxon>Streptomycetaceae</taxon>
        <taxon>Actinacidiphila</taxon>
    </lineage>
</organism>
<keyword evidence="4" id="KW-0347">Helicase</keyword>
<dbReference type="Pfam" id="PF13086">
    <property type="entry name" value="AAA_11"/>
    <property type="match status" value="1"/>
</dbReference>
<evidence type="ECO:0000256" key="7">
    <source>
        <dbReference type="SAM" id="MobiDB-lite"/>
    </source>
</evidence>
<dbReference type="Pfam" id="PF13091">
    <property type="entry name" value="PLDc_2"/>
    <property type="match status" value="1"/>
</dbReference>
<dbReference type="PANTHER" id="PTHR43788:SF8">
    <property type="entry name" value="DNA-BINDING PROTEIN SMUBP-2"/>
    <property type="match status" value="1"/>
</dbReference>
<feature type="compositionally biased region" description="Low complexity" evidence="7">
    <location>
        <begin position="948"/>
        <end position="961"/>
    </location>
</feature>
<dbReference type="InterPro" id="IPR025202">
    <property type="entry name" value="PLD-like_dom"/>
</dbReference>
<dbReference type="GO" id="GO:0016787">
    <property type="term" value="F:hydrolase activity"/>
    <property type="evidence" value="ECO:0007669"/>
    <property type="project" value="UniProtKB-KW"/>
</dbReference>
<feature type="domain" description="PLD phosphodiesterase" evidence="8">
    <location>
        <begin position="885"/>
        <end position="912"/>
    </location>
</feature>
<dbReference type="SUPFAM" id="SSF52540">
    <property type="entry name" value="P-loop containing nucleoside triphosphate hydrolases"/>
    <property type="match status" value="1"/>
</dbReference>
<evidence type="ECO:0000313" key="9">
    <source>
        <dbReference type="EMBL" id="SHL24381.1"/>
    </source>
</evidence>
<dbReference type="Gene3D" id="3.30.870.10">
    <property type="entry name" value="Endonuclease Chain A"/>
    <property type="match status" value="1"/>
</dbReference>
<dbReference type="InterPro" id="IPR001736">
    <property type="entry name" value="PLipase_D/transphosphatidylase"/>
</dbReference>
<dbReference type="AlphaFoldDB" id="A0A1M6Z1I1"/>
<dbReference type="EMBL" id="FRBI01000003">
    <property type="protein sequence ID" value="SHL24381.1"/>
    <property type="molecule type" value="Genomic_DNA"/>
</dbReference>
<gene>
    <name evidence="9" type="ORF">SAMN05216499_103194</name>
</gene>
<feature type="coiled-coil region" evidence="6">
    <location>
        <begin position="323"/>
        <end position="382"/>
    </location>
</feature>
<sequence length="1017" mass="110642">MAQVEQPFPVPQLLAAVRSEIAAERRSDGMDAEKVSLGSGRRVTTGGGRTEYVFTCRKWNPVLDGAKVLIRPSQARGPWTPAEVSRMPDGKIRVVVTGPEWGLSVTSAQLRRDDAESWAAMARSLETVGTPNSTVRLESAGWILGQGSPRNARVPDPARWVAGWSGLNLNARQRQAVEQALGSQVLFLWGPPGTGKTDVVGHIIEGSVRQGLKVLFVAPTKVAVDQALERVCDLMRAEPGFTDGLVQRAGAIELPSLNERYGEQVDTARITARMSARLDAALTEAAHALSGTRAVIALHDEAASIEEKLTGARATRAVDAQAAKAAEAEQLGAEAEASRLRSKILQMGVPKGIFAKRREAQLAELQDDITRADTAAAAARRLAADSTLRARRTAVAIEDLQDRAATARARLAGASPRPVLAQQAEQLQERIDGLDKQRRTMQDTVRAKCRVMGATVAKAIQARKLLDQVDVVVMDEAGMVSLPAAWLAAGLAGKRVVVAGDFRQLPAVIKGDSDPESTEAERGHSRHWAARDPFHAAGLVDPGGRVRPDSRLVALDTQYRMRAPICDLVNTVAYPDARLATGRQDRSSIPFNGLIDAPVILVDTSEQRIPGSDHKTNTVNEAVVHEIVRGLQYEGVLPGRKWDSDEIVRGERATDRLGVIAPYRAQVRALQGSLKYRFGQEYEGLVDTIHRFQGSQRPVVVMDTVAGAGRHPGYFYQGTGLDSQTCRLLNVALSRAQDHLVVVADADHLRRHLPPHSEAMRMLDHLGAHAQLMSADQLVPTRGAAQLGGLSEEELARPAFFPADEVYRAVEWDIAHAGTSIEIYCAFLDPKPVAKWSAQLAARTAAGIRVVVHTRPAEEQRDTAAVIRHQQQIDELRSAGCEVDFRERMHEKVLILDDTVLWHGSLNLLANIGPTDLMMRLTDPTSCARVGRVVGRARKDRTAWKPHAATPAAPSAESSAEGVRPGAVVAGRLYLNVPFAEKDEAKRTIGARWDGKNRLWHVDAERVTRQQAGRWLP</sequence>
<dbReference type="PROSITE" id="PS50035">
    <property type="entry name" value="PLD"/>
    <property type="match status" value="1"/>
</dbReference>
<keyword evidence="10" id="KW-1185">Reference proteome</keyword>
<evidence type="ECO:0000256" key="5">
    <source>
        <dbReference type="ARBA" id="ARBA00022840"/>
    </source>
</evidence>
<accession>A0A1M6Z1I1</accession>
<dbReference type="InterPro" id="IPR003593">
    <property type="entry name" value="AAA+_ATPase"/>
</dbReference>
<dbReference type="CDD" id="cd18808">
    <property type="entry name" value="SF1_C_Upf1"/>
    <property type="match status" value="1"/>
</dbReference>
<dbReference type="Gene3D" id="3.40.50.300">
    <property type="entry name" value="P-loop containing nucleotide triphosphate hydrolases"/>
    <property type="match status" value="2"/>
</dbReference>
<dbReference type="SMART" id="SM00382">
    <property type="entry name" value="AAA"/>
    <property type="match status" value="1"/>
</dbReference>
<dbReference type="GO" id="GO:0006793">
    <property type="term" value="P:phosphorus metabolic process"/>
    <property type="evidence" value="ECO:0007669"/>
    <property type="project" value="UniProtKB-ARBA"/>
</dbReference>
<evidence type="ECO:0000259" key="8">
    <source>
        <dbReference type="PROSITE" id="PS50035"/>
    </source>
</evidence>
<dbReference type="SUPFAM" id="SSF56024">
    <property type="entry name" value="Phospholipase D/nuclease"/>
    <property type="match status" value="1"/>
</dbReference>
<dbReference type="InterPro" id="IPR047187">
    <property type="entry name" value="SF1_C_Upf1"/>
</dbReference>
<dbReference type="PANTHER" id="PTHR43788">
    <property type="entry name" value="DNA2/NAM7 HELICASE FAMILY MEMBER"/>
    <property type="match status" value="1"/>
</dbReference>